<dbReference type="SUPFAM" id="SSF103473">
    <property type="entry name" value="MFS general substrate transporter"/>
    <property type="match status" value="1"/>
</dbReference>
<evidence type="ECO:0000256" key="7">
    <source>
        <dbReference type="ARBA" id="ARBA00023228"/>
    </source>
</evidence>
<reference evidence="10" key="1">
    <citation type="submission" date="2021-02" db="EMBL/GenBank/DDBJ databases">
        <authorList>
            <person name="Bekaert M."/>
        </authorList>
    </citation>
    <scope>NUCLEOTIDE SEQUENCE</scope>
    <source>
        <strain evidence="10">IoA-00</strain>
    </source>
</reference>
<dbReference type="OrthoDB" id="424834at2759"/>
<dbReference type="InterPro" id="IPR052187">
    <property type="entry name" value="MFSD1"/>
</dbReference>
<evidence type="ECO:0000256" key="9">
    <source>
        <dbReference type="SAM" id="Phobius"/>
    </source>
</evidence>
<evidence type="ECO:0000256" key="1">
    <source>
        <dbReference type="ARBA" id="ARBA00004155"/>
    </source>
</evidence>
<dbReference type="PANTHER" id="PTHR23512:SF3">
    <property type="entry name" value="MAJOR FACILITATOR SUPERFAMILY DOMAIN-CONTAINING PROTEIN 1"/>
    <property type="match status" value="1"/>
</dbReference>
<keyword evidence="5 9" id="KW-1133">Transmembrane helix</keyword>
<dbReference type="Proteomes" id="UP000675881">
    <property type="component" value="Chromosome 1"/>
</dbReference>
<dbReference type="AlphaFoldDB" id="A0A7R8GZM9"/>
<proteinExistence type="inferred from homology"/>
<evidence type="ECO:0000256" key="4">
    <source>
        <dbReference type="ARBA" id="ARBA00022692"/>
    </source>
</evidence>
<comment type="subcellular location">
    <subcellularLocation>
        <location evidence="1">Lysosome membrane</location>
        <topology evidence="1">Multi-pass membrane protein</topology>
    </subcellularLocation>
</comment>
<keyword evidence="6 9" id="KW-0472">Membrane</keyword>
<keyword evidence="11" id="KW-1185">Reference proteome</keyword>
<feature type="region of interest" description="Disordered" evidence="8">
    <location>
        <begin position="94"/>
        <end position="155"/>
    </location>
</feature>
<dbReference type="EMBL" id="HG994580">
    <property type="protein sequence ID" value="CAF2769463.1"/>
    <property type="molecule type" value="Genomic_DNA"/>
</dbReference>
<feature type="transmembrane region" description="Helical" evidence="9">
    <location>
        <begin position="37"/>
        <end position="65"/>
    </location>
</feature>
<keyword evidence="7" id="KW-0458">Lysosome</keyword>
<dbReference type="InterPro" id="IPR036259">
    <property type="entry name" value="MFS_trans_sf"/>
</dbReference>
<evidence type="ECO:0000256" key="5">
    <source>
        <dbReference type="ARBA" id="ARBA00022989"/>
    </source>
</evidence>
<evidence type="ECO:0000256" key="6">
    <source>
        <dbReference type="ARBA" id="ARBA00023136"/>
    </source>
</evidence>
<evidence type="ECO:0000256" key="2">
    <source>
        <dbReference type="ARBA" id="ARBA00008335"/>
    </source>
</evidence>
<accession>A0A7R8GZM9</accession>
<dbReference type="PANTHER" id="PTHR23512">
    <property type="entry name" value="MAJOR FACILITATOR SUPERFAMILY DOMAIN-CONTAINING PROTEIN 1"/>
    <property type="match status" value="1"/>
</dbReference>
<keyword evidence="3" id="KW-0813">Transport</keyword>
<evidence type="ECO:0000256" key="8">
    <source>
        <dbReference type="SAM" id="MobiDB-lite"/>
    </source>
</evidence>
<protein>
    <submittedName>
        <fullName evidence="10">(salmon louse) hypothetical protein</fullName>
    </submittedName>
</protein>
<feature type="compositionally biased region" description="Basic and acidic residues" evidence="8">
    <location>
        <begin position="124"/>
        <end position="134"/>
    </location>
</feature>
<gene>
    <name evidence="10" type="ORF">LSAA_2061</name>
</gene>
<name>A0A7R8GZM9_LEPSM</name>
<evidence type="ECO:0000313" key="11">
    <source>
        <dbReference type="Proteomes" id="UP000675881"/>
    </source>
</evidence>
<organism evidence="10 11">
    <name type="scientific">Lepeophtheirus salmonis</name>
    <name type="common">Salmon louse</name>
    <name type="synonym">Caligus salmonis</name>
    <dbReference type="NCBI Taxonomy" id="72036"/>
    <lineage>
        <taxon>Eukaryota</taxon>
        <taxon>Metazoa</taxon>
        <taxon>Ecdysozoa</taxon>
        <taxon>Arthropoda</taxon>
        <taxon>Crustacea</taxon>
        <taxon>Multicrustacea</taxon>
        <taxon>Hexanauplia</taxon>
        <taxon>Copepoda</taxon>
        <taxon>Siphonostomatoida</taxon>
        <taxon>Caligidae</taxon>
        <taxon>Lepeophtheirus</taxon>
    </lineage>
</organism>
<keyword evidence="4 9" id="KW-0812">Transmembrane</keyword>
<evidence type="ECO:0000256" key="3">
    <source>
        <dbReference type="ARBA" id="ARBA00022448"/>
    </source>
</evidence>
<comment type="similarity">
    <text evidence="2">Belongs to the major facilitator superfamily.</text>
</comment>
<evidence type="ECO:0000313" key="10">
    <source>
        <dbReference type="EMBL" id="CAF2769463.1"/>
    </source>
</evidence>
<feature type="compositionally biased region" description="Low complexity" evidence="8">
    <location>
        <begin position="135"/>
        <end position="155"/>
    </location>
</feature>
<feature type="compositionally biased region" description="Basic and acidic residues" evidence="8">
    <location>
        <begin position="94"/>
        <end position="116"/>
    </location>
</feature>
<sequence length="155" mass="17141">MGICYSLLASALWPMAAYVVPQYQLGTAYGLMQAIQNIGLALCTMLCGLTVDAYALICTFGIWVIDINTSGYLNMGAIAREKFDCESEKLQLEAKEKERNEKKKLDNNEVKKEDSHNGYYSEGMRPRTNNEIRNSESSTSSSSSSGTVSETQNIL</sequence>
<dbReference type="GO" id="GO:0005765">
    <property type="term" value="C:lysosomal membrane"/>
    <property type="evidence" value="ECO:0007669"/>
    <property type="project" value="UniProtKB-SubCell"/>
</dbReference>